<evidence type="ECO:0000313" key="2">
    <source>
        <dbReference type="EMBL" id="ADN36174.1"/>
    </source>
</evidence>
<dbReference type="eggNOG" id="arCOG08058">
    <property type="taxonomic scope" value="Archaea"/>
</dbReference>
<accession>E1RFE4</accession>
<dbReference type="EMBL" id="CP002117">
    <property type="protein sequence ID" value="ADN36174.1"/>
    <property type="molecule type" value="Genomic_DNA"/>
</dbReference>
<dbReference type="RefSeq" id="WP_013329351.1">
    <property type="nucleotide sequence ID" value="NC_014507.1"/>
</dbReference>
<gene>
    <name evidence="2" type="ordered locus">Mpet_1414</name>
</gene>
<dbReference type="HOGENOM" id="CLU_1217587_0_0_2"/>
<evidence type="ECO:0000313" key="3">
    <source>
        <dbReference type="Proteomes" id="UP000006565"/>
    </source>
</evidence>
<keyword evidence="3" id="KW-1185">Reference proteome</keyword>
<dbReference type="eggNOG" id="arCOG05164">
    <property type="taxonomic scope" value="Archaea"/>
</dbReference>
<reference evidence="2 3" key="1">
    <citation type="journal article" date="2010" name="Stand. Genomic Sci.">
        <title>Complete genome sequence of Methanoplanus petrolearius type strain (SEBR 4847).</title>
        <authorList>
            <person name="Brambilla E."/>
            <person name="Djao O.D."/>
            <person name="Daligault H."/>
            <person name="Lapidus A."/>
            <person name="Lucas S."/>
            <person name="Hammon N."/>
            <person name="Nolan M."/>
            <person name="Tice H."/>
            <person name="Cheng J.F."/>
            <person name="Han C."/>
            <person name="Tapia R."/>
            <person name="Goodwin L."/>
            <person name="Pitluck S."/>
            <person name="Liolios K."/>
            <person name="Ivanova N."/>
            <person name="Mavromatis K."/>
            <person name="Mikhailova N."/>
            <person name="Pati A."/>
            <person name="Chen A."/>
            <person name="Palaniappan K."/>
            <person name="Land M."/>
            <person name="Hauser L."/>
            <person name="Chang Y.J."/>
            <person name="Jeffries C.D."/>
            <person name="Rohde M."/>
            <person name="Spring S."/>
            <person name="Sikorski J."/>
            <person name="Goker M."/>
            <person name="Woyke T."/>
            <person name="Bristow J."/>
            <person name="Eisen J.A."/>
            <person name="Markowitz V."/>
            <person name="Hugenholtz P."/>
            <person name="Kyrpides N.C."/>
            <person name="Klenk H.P."/>
        </authorList>
    </citation>
    <scope>NUCLEOTIDE SEQUENCE [LARGE SCALE GENOMIC DNA]</scope>
    <source>
        <strain evidence="3">DSM 11571 / OCM 486 / SEBR 4847</strain>
    </source>
</reference>
<protein>
    <submittedName>
        <fullName evidence="2">Uncharacterized protein</fullName>
    </submittedName>
</protein>
<name>E1RFE4_METP4</name>
<dbReference type="OrthoDB" id="375971at2157"/>
<evidence type="ECO:0000256" key="1">
    <source>
        <dbReference type="SAM" id="MobiDB-lite"/>
    </source>
</evidence>
<dbReference type="KEGG" id="mpi:Mpet_1414"/>
<proteinExistence type="predicted"/>
<sequence precursor="true">MKQITTIYKKETRTSMMKTGVFKAITLGLIICFTLSAGCASLPEEETPAQSTSSVSDTTPSVSDGEVDQVNYSTPIPTPTEEEKPEYSIPPDENISGPQYSVIYSKEEYLRYTVIPFDLDLKYPPLIFEYDLEIDTVTDVKAAYSEYGSKSEYSYTLKVPSQNAWYTISVYNNETGELVSSKELNHFGDTSVSGVFKIYGAGDYHIEISGNLVTANTTVMLPPENLN</sequence>
<dbReference type="AlphaFoldDB" id="E1RFE4"/>
<dbReference type="Proteomes" id="UP000006565">
    <property type="component" value="Chromosome"/>
</dbReference>
<dbReference type="GeneID" id="9743883"/>
<feature type="compositionally biased region" description="Low complexity" evidence="1">
    <location>
        <begin position="51"/>
        <end position="64"/>
    </location>
</feature>
<feature type="region of interest" description="Disordered" evidence="1">
    <location>
        <begin position="44"/>
        <end position="92"/>
    </location>
</feature>
<organism evidence="2 3">
    <name type="scientific">Methanolacinia petrolearia (strain DSM 11571 / OCM 486 / SEBR 4847)</name>
    <name type="common">Methanoplanus petrolearius</name>
    <dbReference type="NCBI Taxonomy" id="679926"/>
    <lineage>
        <taxon>Archaea</taxon>
        <taxon>Methanobacteriati</taxon>
        <taxon>Methanobacteriota</taxon>
        <taxon>Stenosarchaea group</taxon>
        <taxon>Methanomicrobia</taxon>
        <taxon>Methanomicrobiales</taxon>
        <taxon>Methanomicrobiaceae</taxon>
        <taxon>Methanolacinia</taxon>
    </lineage>
</organism>